<evidence type="ECO:0000259" key="2">
    <source>
        <dbReference type="Pfam" id="PF22599"/>
    </source>
</evidence>
<feature type="transmembrane region" description="Helical" evidence="1">
    <location>
        <begin position="20"/>
        <end position="43"/>
    </location>
</feature>
<evidence type="ECO:0000256" key="1">
    <source>
        <dbReference type="SAM" id="Phobius"/>
    </source>
</evidence>
<keyword evidence="4" id="KW-1185">Reference proteome</keyword>
<evidence type="ECO:0000313" key="4">
    <source>
        <dbReference type="Proteomes" id="UP001500683"/>
    </source>
</evidence>
<comment type="caution">
    <text evidence="3">The sequence shown here is derived from an EMBL/GenBank/DDBJ whole genome shotgun (WGS) entry which is preliminary data.</text>
</comment>
<reference evidence="4" key="1">
    <citation type="journal article" date="2019" name="Int. J. Syst. Evol. Microbiol.">
        <title>The Global Catalogue of Microorganisms (GCM) 10K type strain sequencing project: providing services to taxonomists for standard genome sequencing and annotation.</title>
        <authorList>
            <consortium name="The Broad Institute Genomics Platform"/>
            <consortium name="The Broad Institute Genome Sequencing Center for Infectious Disease"/>
            <person name="Wu L."/>
            <person name="Ma J."/>
        </authorList>
    </citation>
    <scope>NUCLEOTIDE SEQUENCE [LARGE SCALE GENOMIC DNA]</scope>
    <source>
        <strain evidence="4">JCM 16702</strain>
    </source>
</reference>
<protein>
    <recommendedName>
        <fullName evidence="2">SecDF P1 head subdomain domain-containing protein</fullName>
    </recommendedName>
</protein>
<dbReference type="Proteomes" id="UP001500683">
    <property type="component" value="Unassembled WGS sequence"/>
</dbReference>
<dbReference type="InterPro" id="IPR054384">
    <property type="entry name" value="SecDF_P1_head"/>
</dbReference>
<name>A0ABP7UZY2_9ACTN</name>
<accession>A0ABP7UZY2</accession>
<organism evidence="3 4">
    <name type="scientific">Actinomadura miaoliensis</name>
    <dbReference type="NCBI Taxonomy" id="430685"/>
    <lineage>
        <taxon>Bacteria</taxon>
        <taxon>Bacillati</taxon>
        <taxon>Actinomycetota</taxon>
        <taxon>Actinomycetes</taxon>
        <taxon>Streptosporangiales</taxon>
        <taxon>Thermomonosporaceae</taxon>
        <taxon>Actinomadura</taxon>
    </lineage>
</organism>
<proteinExistence type="predicted"/>
<keyword evidence="1" id="KW-0812">Transmembrane</keyword>
<dbReference type="EMBL" id="BAAAZG010000001">
    <property type="protein sequence ID" value="GAA4055133.1"/>
    <property type="molecule type" value="Genomic_DNA"/>
</dbReference>
<evidence type="ECO:0000313" key="3">
    <source>
        <dbReference type="EMBL" id="GAA4055133.1"/>
    </source>
</evidence>
<gene>
    <name evidence="3" type="ORF">GCM10022214_02800</name>
</gene>
<keyword evidence="1" id="KW-0472">Membrane</keyword>
<feature type="domain" description="SecDF P1 head subdomain" evidence="2">
    <location>
        <begin position="116"/>
        <end position="181"/>
    </location>
</feature>
<dbReference type="Pfam" id="PF22599">
    <property type="entry name" value="SecDF_P1_head"/>
    <property type="match status" value="1"/>
</dbReference>
<sequence length="197" mass="20640">MPHGPYQPAPGGPPPNRSRLLPHLLLGLVFVIAVVAVAALVTFRVLRDQEDPGTGGPTVLSRPVRFLAVEKSEPGPCKPGLLSDPSSAECLQVGSGMTIGRVADIRVRPPDAARGRTSHVVAISLIRQDAQTFATMTTKAAQAQPPANRIAIVAEGRVLSAPAVTSPITGGEIEITGSASQFTKEYTEGLVRRITGR</sequence>
<dbReference type="Gene3D" id="3.30.1360.200">
    <property type="match status" value="1"/>
</dbReference>
<keyword evidence="1" id="KW-1133">Transmembrane helix</keyword>